<evidence type="ECO:0000256" key="1">
    <source>
        <dbReference type="SAM" id="Coils"/>
    </source>
</evidence>
<dbReference type="EMBL" id="BBXV01000023">
    <property type="protein sequence ID" value="GAQ17844.1"/>
    <property type="molecule type" value="Genomic_DNA"/>
</dbReference>
<evidence type="ECO:0000313" key="2">
    <source>
        <dbReference type="EMBL" id="GAQ17844.1"/>
    </source>
</evidence>
<evidence type="ECO:0000313" key="3">
    <source>
        <dbReference type="Proteomes" id="UP000052946"/>
    </source>
</evidence>
<organism evidence="2 3">
    <name type="scientific">Oceanobacillus picturae</name>
    <dbReference type="NCBI Taxonomy" id="171693"/>
    <lineage>
        <taxon>Bacteria</taxon>
        <taxon>Bacillati</taxon>
        <taxon>Bacillota</taxon>
        <taxon>Bacilli</taxon>
        <taxon>Bacillales</taxon>
        <taxon>Bacillaceae</taxon>
        <taxon>Oceanobacillus</taxon>
    </lineage>
</organism>
<dbReference type="InterPro" id="IPR027417">
    <property type="entry name" value="P-loop_NTPase"/>
</dbReference>
<accession>A0A0U9HCN1</accession>
<comment type="caution">
    <text evidence="2">The sequence shown here is derived from an EMBL/GenBank/DDBJ whole genome shotgun (WGS) entry which is preliminary data.</text>
</comment>
<dbReference type="NCBIfam" id="NF033438">
    <property type="entry name" value="BREX_BrxD"/>
    <property type="match status" value="1"/>
</dbReference>
<protein>
    <recommendedName>
        <fullName evidence="4">BREX system ATP-binding protein BrxD</fullName>
    </recommendedName>
</protein>
<dbReference type="RefSeq" id="WP_058950065.1">
    <property type="nucleotide sequence ID" value="NZ_BBXV01000023.1"/>
</dbReference>
<feature type="coiled-coil region" evidence="1">
    <location>
        <begin position="20"/>
        <end position="47"/>
    </location>
</feature>
<sequence length="427" mass="48683">MSESVASNIIKALRNGTVPAEGTEKIAVGIEQELEQIESQLNDIQNGKTDFKFVIGDYGSGKTFFSTSVRELAFEKNFVVSSVVISQEAPLHKFEVLYKKIMDGMRVKDNKNVPAFTFILEEWLLSVEDKVIEITGLDPDEDRDSFKEEMTKQIDLELQVIGAIAASFSSAVRSFYNAKYEGNTALSQAAVAWLKGDKVPRQYKTELKVTGEVTRENAFEFFRALLHMVQATGYSGLLILFDEVETVQKLMTKQMRDNAYENLRLFIDEADSNGFPNCYFLYTGTTELMESERGIKSLEPLHQRLKVEKDEQFRNLRQPVIFLDSFNKEKLNSVARKVRDIHADVFNWDASTKVSNAFLENLVNEMTTGFGGEIAIKPRGFLRTLVDILDKSEMYDSYIPEEQFEFDADIRRLVEETESESAHIINF</sequence>
<dbReference type="Pfam" id="PF10923">
    <property type="entry name" value="BrxC_BrxD"/>
    <property type="match status" value="1"/>
</dbReference>
<proteinExistence type="predicted"/>
<name>A0A0U9HCN1_9BACI</name>
<gene>
    <name evidence="2" type="ORF">OPHB3_1781</name>
</gene>
<dbReference type="SUPFAM" id="SSF52540">
    <property type="entry name" value="P-loop containing nucleoside triphosphate hydrolases"/>
    <property type="match status" value="1"/>
</dbReference>
<evidence type="ECO:0008006" key="4">
    <source>
        <dbReference type="Google" id="ProtNLM"/>
    </source>
</evidence>
<keyword evidence="1" id="KW-0175">Coiled coil</keyword>
<dbReference type="OrthoDB" id="9772976at2"/>
<dbReference type="Proteomes" id="UP000052946">
    <property type="component" value="Unassembled WGS sequence"/>
</dbReference>
<dbReference type="InterPro" id="IPR021228">
    <property type="entry name" value="BrxD"/>
</dbReference>
<reference evidence="3" key="1">
    <citation type="submission" date="2015-07" db="EMBL/GenBank/DDBJ databases">
        <title>Draft Genome Sequence of Oceanobacillus picturae Heshi-B3 that Was Isolated from Fermented Rice Bran with Aging Salted Mackerel, Which Was Named Heshiko as Traditional Fermented Seafood in Japan.</title>
        <authorList>
            <person name="Akuzawa S."/>
            <person name="Nakagawa J."/>
            <person name="Kanekatsu T."/>
            <person name="Kanesaki Y."/>
            <person name="Suzuki T."/>
        </authorList>
    </citation>
    <scope>NUCLEOTIDE SEQUENCE [LARGE SCALE GENOMIC DNA]</scope>
    <source>
        <strain evidence="3">Heshi-B3</strain>
    </source>
</reference>
<dbReference type="AlphaFoldDB" id="A0A0U9HCN1"/>
<reference evidence="2 3" key="2">
    <citation type="journal article" date="2016" name="Genome Announc.">
        <title>Draft Genome Sequence of Oceanobacillus picturae Heshi-B3, Isolated from Fermented Rice Bran in a Traditional Japanese Seafood Dish.</title>
        <authorList>
            <person name="Akuzawa S."/>
            <person name="Nagaoka J."/>
            <person name="Kanekatsu M."/>
            <person name="Kanesaki Y."/>
            <person name="Suzuki T."/>
        </authorList>
    </citation>
    <scope>NUCLEOTIDE SEQUENCE [LARGE SCALE GENOMIC DNA]</scope>
    <source>
        <strain evidence="2 3">Heshi-B3</strain>
    </source>
</reference>